<dbReference type="SUPFAM" id="SSF52799">
    <property type="entry name" value="(Phosphotyrosine protein) phosphatases II"/>
    <property type="match status" value="1"/>
</dbReference>
<feature type="transmembrane region" description="Helical" evidence="1">
    <location>
        <begin position="262"/>
        <end position="282"/>
    </location>
</feature>
<evidence type="ECO:0000313" key="4">
    <source>
        <dbReference type="Proteomes" id="UP000247792"/>
    </source>
</evidence>
<proteinExistence type="predicted"/>
<dbReference type="PANTHER" id="PTHR47216">
    <property type="match status" value="1"/>
</dbReference>
<feature type="domain" description="Inositolphosphotransferase Aur1/Ipt1" evidence="2">
    <location>
        <begin position="66"/>
        <end position="196"/>
    </location>
</feature>
<organism evidence="3 4">
    <name type="scientific">Undibacterium pigrum</name>
    <dbReference type="NCBI Taxonomy" id="401470"/>
    <lineage>
        <taxon>Bacteria</taxon>
        <taxon>Pseudomonadati</taxon>
        <taxon>Pseudomonadota</taxon>
        <taxon>Betaproteobacteria</taxon>
        <taxon>Burkholderiales</taxon>
        <taxon>Oxalobacteraceae</taxon>
        <taxon>Undibacterium</taxon>
    </lineage>
</organism>
<evidence type="ECO:0000256" key="1">
    <source>
        <dbReference type="SAM" id="Phobius"/>
    </source>
</evidence>
<dbReference type="Proteomes" id="UP000247792">
    <property type="component" value="Unassembled WGS sequence"/>
</dbReference>
<feature type="transmembrane region" description="Helical" evidence="1">
    <location>
        <begin position="230"/>
        <end position="246"/>
    </location>
</feature>
<dbReference type="RefSeq" id="WP_110257390.1">
    <property type="nucleotide sequence ID" value="NZ_QJKB01000010.1"/>
</dbReference>
<feature type="transmembrane region" description="Helical" evidence="1">
    <location>
        <begin position="207"/>
        <end position="224"/>
    </location>
</feature>
<evidence type="ECO:0000313" key="3">
    <source>
        <dbReference type="EMBL" id="PXX39733.1"/>
    </source>
</evidence>
<dbReference type="PANTHER" id="PTHR47216:SF4">
    <property type="entry name" value="OS01G0859400 PROTEIN"/>
    <property type="match status" value="1"/>
</dbReference>
<dbReference type="AlphaFoldDB" id="A0A318IXN2"/>
<dbReference type="GO" id="GO:0016020">
    <property type="term" value="C:membrane"/>
    <property type="evidence" value="ECO:0007669"/>
    <property type="project" value="UniProtKB-SubCell"/>
</dbReference>
<dbReference type="Gene3D" id="3.90.190.10">
    <property type="entry name" value="Protein tyrosine phosphatase superfamily"/>
    <property type="match status" value="1"/>
</dbReference>
<dbReference type="InterPro" id="IPR036938">
    <property type="entry name" value="PAP2/HPO_sf"/>
</dbReference>
<dbReference type="OrthoDB" id="256494at2"/>
<accession>A0A318IXN2</accession>
<gene>
    <name evidence="3" type="ORF">DFR42_11099</name>
</gene>
<dbReference type="SUPFAM" id="SSF48317">
    <property type="entry name" value="Acid phosphatase/Vanadium-dependent haloperoxidase"/>
    <property type="match status" value="1"/>
</dbReference>
<feature type="transmembrane region" description="Helical" evidence="1">
    <location>
        <begin position="181"/>
        <end position="200"/>
    </location>
</feature>
<keyword evidence="4" id="KW-1185">Reference proteome</keyword>
<feature type="transmembrane region" description="Helical" evidence="1">
    <location>
        <begin position="87"/>
        <end position="104"/>
    </location>
</feature>
<dbReference type="Pfam" id="PF14378">
    <property type="entry name" value="PAP2_3"/>
    <property type="match status" value="1"/>
</dbReference>
<evidence type="ECO:0000259" key="2">
    <source>
        <dbReference type="Pfam" id="PF14378"/>
    </source>
</evidence>
<reference evidence="3 4" key="1">
    <citation type="submission" date="2018-05" db="EMBL/GenBank/DDBJ databases">
        <title>Genomic Encyclopedia of Type Strains, Phase IV (KMG-IV): sequencing the most valuable type-strain genomes for metagenomic binning, comparative biology and taxonomic classification.</title>
        <authorList>
            <person name="Goeker M."/>
        </authorList>
    </citation>
    <scope>NUCLEOTIDE SEQUENCE [LARGE SCALE GENOMIC DNA]</scope>
    <source>
        <strain evidence="3 4">DSM 19792</strain>
    </source>
</reference>
<comment type="caution">
    <text evidence="3">The sequence shown here is derived from an EMBL/GenBank/DDBJ whole genome shotgun (WGS) entry which is preliminary data.</text>
</comment>
<sequence>MPSSPATVQHRLRHLLLNTLTFALCYLTANALAQHLGVKRHAVLPFEAGIPFLQWMILPYLSSGLFFCLAFFMVSSQDQLRLLSQRLLLATVLAAFVFVLYPLQFSWPRPAISSAWCAYLYDYLAMMDKPYNQLPSLHVTYCVLFWTALREHVRPAPLRIALAAWLLLTAISTLFTYQHHLLDVLAGLLLAGFCILLVTPKKTEPQVAFYYLIFASLFLITGVIASHNLFTLYIACSLLLVSLAYYRRDRYFLHKHKGQHPWWIWLMYAPYLIGYQLTWYAVVWRERRKPVIIKLTEQLLVGRRLSAREARQLPPNCSIIDLANELSETPALRKHDYWHYPLLDLATPTNAAMDEILQRLREEITAGKTVYLHCAMGYSRCILLAKLYMSQGMNNKP</sequence>
<feature type="transmembrane region" description="Helical" evidence="1">
    <location>
        <begin position="57"/>
        <end position="75"/>
    </location>
</feature>
<feature type="transmembrane region" description="Helical" evidence="1">
    <location>
        <begin position="156"/>
        <end position="175"/>
    </location>
</feature>
<dbReference type="InterPro" id="IPR026841">
    <property type="entry name" value="Aur1/Ipt1"/>
</dbReference>
<keyword evidence="1" id="KW-1133">Transmembrane helix</keyword>
<keyword evidence="1" id="KW-0812">Transmembrane</keyword>
<feature type="transmembrane region" description="Helical" evidence="1">
    <location>
        <begin position="131"/>
        <end position="149"/>
    </location>
</feature>
<keyword evidence="1" id="KW-0472">Membrane</keyword>
<dbReference type="EMBL" id="QJKB01000010">
    <property type="protein sequence ID" value="PXX39733.1"/>
    <property type="molecule type" value="Genomic_DNA"/>
</dbReference>
<name>A0A318IXN2_9BURK</name>
<dbReference type="InterPro" id="IPR029021">
    <property type="entry name" value="Prot-tyrosine_phosphatase-like"/>
</dbReference>
<protein>
    <submittedName>
        <fullName evidence="3">PAP2 superfamily protein</fullName>
    </submittedName>
</protein>
<dbReference type="Gene3D" id="1.20.144.10">
    <property type="entry name" value="Phosphatidic acid phosphatase type 2/haloperoxidase"/>
    <property type="match status" value="1"/>
</dbReference>